<gene>
    <name evidence="7" type="ORF">B9Z65_5807</name>
</gene>
<dbReference type="GO" id="GO:0006887">
    <property type="term" value="P:exocytosis"/>
    <property type="evidence" value="ECO:0007669"/>
    <property type="project" value="UniProtKB-KW"/>
</dbReference>
<dbReference type="InterPro" id="IPR048628">
    <property type="entry name" value="Sec3_C"/>
</dbReference>
<feature type="compositionally biased region" description="Low complexity" evidence="5">
    <location>
        <begin position="258"/>
        <end position="273"/>
    </location>
</feature>
<dbReference type="InterPro" id="IPR028258">
    <property type="entry name" value="Sec3-PIP2_bind"/>
</dbReference>
<dbReference type="GO" id="GO:0005886">
    <property type="term" value="C:plasma membrane"/>
    <property type="evidence" value="ECO:0007669"/>
    <property type="project" value="TreeGrafter"/>
</dbReference>
<reference evidence="7 8" key="1">
    <citation type="submission" date="2017-05" db="EMBL/GenBank/DDBJ databases">
        <title>Draft genome sequence of Elsinoe australis.</title>
        <authorList>
            <person name="Cheng Q."/>
        </authorList>
    </citation>
    <scope>NUCLEOTIDE SEQUENCE [LARGE SCALE GENOMIC DNA]</scope>
    <source>
        <strain evidence="7 8">NL1</strain>
    </source>
</reference>
<dbReference type="STRING" id="40998.A0A2P7YJ41"/>
<dbReference type="GO" id="GO:0000145">
    <property type="term" value="C:exocyst"/>
    <property type="evidence" value="ECO:0007669"/>
    <property type="project" value="InterPro"/>
</dbReference>
<evidence type="ECO:0000256" key="1">
    <source>
        <dbReference type="ARBA" id="ARBA00006518"/>
    </source>
</evidence>
<evidence type="ECO:0000256" key="3">
    <source>
        <dbReference type="ARBA" id="ARBA00022483"/>
    </source>
</evidence>
<keyword evidence="4" id="KW-0175">Coiled coil</keyword>
<dbReference type="Proteomes" id="UP000243723">
    <property type="component" value="Unassembled WGS sequence"/>
</dbReference>
<dbReference type="GO" id="GO:0006893">
    <property type="term" value="P:Golgi to plasma membrane transport"/>
    <property type="evidence" value="ECO:0007669"/>
    <property type="project" value="TreeGrafter"/>
</dbReference>
<keyword evidence="8" id="KW-1185">Reference proteome</keyword>
<evidence type="ECO:0000256" key="5">
    <source>
        <dbReference type="SAM" id="MobiDB-lite"/>
    </source>
</evidence>
<sequence>MNRSNGFPPGSRPPIDGQTRPPMGHAPNSNQSRAQRFESEKQRIQESCFGKMDEHGQQAESYITHLRIEEDGAYPSMPPPPESAPQNKKQRVIIVAVRSTGRVRVHKARENHNGSFSVGKTWNLEDLTAIESFNYVAPDADQERRNNCQRAGNLGFVATIGKPYYWQAGTPKERDFFIASLVKIYRKYTKGRLPELIGFDEQEKDQMFGQTPGPTPQPRGPSVESTPGAPNAPFAQQSRPSSRDADPRNRSVSTEKFTPSTTSSTSPGAPPSARRFISQGSPPPQNLDPNSAAFGRQGRPSFEQRRPSEQGLGIRTAHSRERLRKPSTEGMRDNDRMRPPEQIRNGRLSPQGSRGELRPARAVSPVGSQMSASSRGTATSGRPPVSPIAPRDMSADGRANGSARDRWAPVSGQSTPDANGRLKKPPGPDRKVSADSRFTPSDDGHIPEPKEIPERRRPPLLAQNVGLNRSYESGDDLKPPPLTMRSASGNTPTSPRLPGTFVETPTGSNLPSPLPSVQREQSPFSKPAEPARAETPKPEPAKAEPPKAEAVQPPSEAPSPLTPATPEVQTPDAERTEEEAARPGLGPMFKKRDVANTFRKAAAAASAFKPRAGGAAERLKSISDGKDDQDGVHGVMPAPLRTANLEASRNNSVVSAQTNEMESPQFSRKGSTNLLETQTASPQLGAKAVEEPTDSVAPDALGITNENKQESRPVVKPKRRTVQQEKYLASLGIDPALFENKGLEFESILSDFGWGNEILQPNKIDQLEAGIKREIGRVEAGSWLHHVEQKDDRVGLVDKMLDRAIAECDELDGLLTLYSVELGTLNEDIAFIEAQSQGLQVQTANQKILHTELQNLVHTISITPDQLAALEQGSFESDMDMIEGNLVLLYQAMLTIDPTVKSANSLAQNRASRNDNPEVPELASMHALQEKRDMYLEESDRFCQRLVSKLGSAFDVSLGQAIPTLLRPSASGRSAPWNLHPAACNAARAGLWLYSPLILYTKEVNQPAWRHLLNTYTDIARPLYLTIFKTALDSHKKNVRPSTGDEADVLFTTVEKETSDGLGSTTRKLTMKRSQTLAKRSGSGEKAKMLQAGRQTPGEAFAEMLQEWAPTLAMEQNYVVELFHATSLENLDFVDAVQSSPPEQRRGPADLLMPRIVEPDRSVADNVQRAMQTIFEFWPIELLKLVEQSTSTDPIQAVGMMASVAVFSAPLHETSQEFLLRSLSDASAKLEITFHRFIDAQIHAIEDTKVLLKKRKGVISFIRTFPHFSIAVENVFTGAARSAGNNPAVGDVRRMVDEAYEKINQAMWIALKQIAKDSPTIGTSSHGAGASQGTEAEDKEILNYHILLIENMNHYIEEVDNGGDEQSVLATWKGKALMERAEHLDQYVKRVVRRPLGKLLDFIESTESLMSHAPNPTSIAAKPSHSRSAAKRAFSPYDSKEIRKGIDALRKRVEKHFGDSSGDSPDERAVAQKLVGVVLEECEREYLGVHDRTQKIIKEVYGNEEKSLDIDWSRDDVLAGFRR</sequence>
<evidence type="ECO:0000256" key="2">
    <source>
        <dbReference type="ARBA" id="ARBA00022448"/>
    </source>
</evidence>
<accession>A0A2P7YJ41</accession>
<protein>
    <submittedName>
        <fullName evidence="7">Exocyst complex component 1</fullName>
    </submittedName>
</protein>
<dbReference type="Gene3D" id="2.30.29.90">
    <property type="match status" value="1"/>
</dbReference>
<dbReference type="PANTHER" id="PTHR16092:SF14">
    <property type="entry name" value="EXOCYST COMPLEX COMPONENT 1 ISOFORM X1"/>
    <property type="match status" value="1"/>
</dbReference>
<feature type="compositionally biased region" description="Basic and acidic residues" evidence="5">
    <location>
        <begin position="318"/>
        <end position="341"/>
    </location>
</feature>
<feature type="domain" description="Exocyst complex component Sec3 PIP2-binding N-terminal" evidence="6">
    <location>
        <begin position="86"/>
        <end position="188"/>
    </location>
</feature>
<feature type="compositionally biased region" description="Basic and acidic residues" evidence="5">
    <location>
        <begin position="35"/>
        <end position="44"/>
    </location>
</feature>
<dbReference type="OrthoDB" id="27109at2759"/>
<feature type="region of interest" description="Disordered" evidence="5">
    <location>
        <begin position="697"/>
        <end position="719"/>
    </location>
</feature>
<feature type="region of interest" description="Disordered" evidence="5">
    <location>
        <begin position="206"/>
        <end position="590"/>
    </location>
</feature>
<keyword evidence="3" id="KW-0268">Exocytosis</keyword>
<feature type="compositionally biased region" description="Polar residues" evidence="5">
    <location>
        <begin position="366"/>
        <end position="380"/>
    </location>
</feature>
<feature type="compositionally biased region" description="Basic and acidic residues" evidence="5">
    <location>
        <begin position="572"/>
        <end position="581"/>
    </location>
</feature>
<evidence type="ECO:0000313" key="7">
    <source>
        <dbReference type="EMBL" id="PSK35992.1"/>
    </source>
</evidence>
<dbReference type="SMART" id="SM01313">
    <property type="entry name" value="Sec3-PIP2_bind"/>
    <property type="match status" value="1"/>
</dbReference>
<dbReference type="FunFam" id="2.30.29.90:FF:000003">
    <property type="entry name" value="Exocyst complex component Sec3"/>
    <property type="match status" value="1"/>
</dbReference>
<evidence type="ECO:0000313" key="8">
    <source>
        <dbReference type="Proteomes" id="UP000243723"/>
    </source>
</evidence>
<dbReference type="CDD" id="cd13315">
    <property type="entry name" value="PH_Sec3"/>
    <property type="match status" value="1"/>
</dbReference>
<feature type="compositionally biased region" description="Basic and acidic residues" evidence="5">
    <location>
        <begin position="426"/>
        <end position="457"/>
    </location>
</feature>
<dbReference type="Pfam" id="PF20654">
    <property type="entry name" value="Sec3_C-term"/>
    <property type="match status" value="1"/>
</dbReference>
<dbReference type="Pfam" id="PF09763">
    <property type="entry name" value="Sec3_CC"/>
    <property type="match status" value="1"/>
</dbReference>
<dbReference type="GO" id="GO:0005546">
    <property type="term" value="F:phosphatidylinositol-4,5-bisphosphate binding"/>
    <property type="evidence" value="ECO:0007669"/>
    <property type="project" value="TreeGrafter"/>
</dbReference>
<feature type="region of interest" description="Disordered" evidence="5">
    <location>
        <begin position="1414"/>
        <end position="1434"/>
    </location>
</feature>
<keyword evidence="2" id="KW-0813">Transport</keyword>
<dbReference type="EMBL" id="NHZQ01000422">
    <property type="protein sequence ID" value="PSK35992.1"/>
    <property type="molecule type" value="Genomic_DNA"/>
</dbReference>
<proteinExistence type="inferred from homology"/>
<dbReference type="Pfam" id="PF15277">
    <property type="entry name" value="Sec3-PIP2_bind"/>
    <property type="match status" value="1"/>
</dbReference>
<dbReference type="PANTHER" id="PTHR16092">
    <property type="entry name" value="SEC3/SYNTAXIN-RELATED"/>
    <property type="match status" value="1"/>
</dbReference>
<feature type="region of interest" description="Disordered" evidence="5">
    <location>
        <begin position="1"/>
        <end position="61"/>
    </location>
</feature>
<dbReference type="InterPro" id="IPR019160">
    <property type="entry name" value="Sec3_CC"/>
</dbReference>
<feature type="compositionally biased region" description="Polar residues" evidence="5">
    <location>
        <begin position="485"/>
        <end position="494"/>
    </location>
</feature>
<comment type="caution">
    <text evidence="7">The sequence shown here is derived from an EMBL/GenBank/DDBJ whole genome shotgun (WGS) entry which is preliminary data.</text>
</comment>
<feature type="compositionally biased region" description="Basic and acidic residues" evidence="5">
    <location>
        <begin position="529"/>
        <end position="547"/>
    </location>
</feature>
<comment type="similarity">
    <text evidence="1">Belongs to the SEC3 family.</text>
</comment>
<name>A0A2P7YJ41_9PEZI</name>
<evidence type="ECO:0000256" key="4">
    <source>
        <dbReference type="ARBA" id="ARBA00023054"/>
    </source>
</evidence>
<evidence type="ECO:0000259" key="6">
    <source>
        <dbReference type="SMART" id="SM01313"/>
    </source>
</evidence>
<organism evidence="7 8">
    <name type="scientific">Elsinoe australis</name>
    <dbReference type="NCBI Taxonomy" id="40998"/>
    <lineage>
        <taxon>Eukaryota</taxon>
        <taxon>Fungi</taxon>
        <taxon>Dikarya</taxon>
        <taxon>Ascomycota</taxon>
        <taxon>Pezizomycotina</taxon>
        <taxon>Dothideomycetes</taxon>
        <taxon>Dothideomycetidae</taxon>
        <taxon>Myriangiales</taxon>
        <taxon>Elsinoaceae</taxon>
        <taxon>Elsinoe</taxon>
    </lineage>
</organism>